<evidence type="ECO:0000256" key="5">
    <source>
        <dbReference type="ARBA" id="ARBA00022989"/>
    </source>
</evidence>
<evidence type="ECO:0000256" key="3">
    <source>
        <dbReference type="ARBA" id="ARBA00022679"/>
    </source>
</evidence>
<accession>E8R470</accession>
<reference evidence="9 10" key="2">
    <citation type="journal article" date="2011" name="Stand. Genomic Sci.">
        <title>Complete genome sequence of Isosphaera pallida type strain (IS1B).</title>
        <authorList>
            <consortium name="US DOE Joint Genome Institute (JGI-PGF)"/>
            <person name="Goker M."/>
            <person name="Cleland D."/>
            <person name="Saunders E."/>
            <person name="Lapidus A."/>
            <person name="Nolan M."/>
            <person name="Lucas S."/>
            <person name="Hammon N."/>
            <person name="Deshpande S."/>
            <person name="Cheng J.F."/>
            <person name="Tapia R."/>
            <person name="Han C."/>
            <person name="Goodwin L."/>
            <person name="Pitluck S."/>
            <person name="Liolios K."/>
            <person name="Pagani I."/>
            <person name="Ivanova N."/>
            <person name="Mavromatis K."/>
            <person name="Pati A."/>
            <person name="Chen A."/>
            <person name="Palaniappan K."/>
            <person name="Land M."/>
            <person name="Hauser L."/>
            <person name="Chang Y.J."/>
            <person name="Jeffries C.D."/>
            <person name="Detter J.C."/>
            <person name="Beck B."/>
            <person name="Woyke T."/>
            <person name="Bristow J."/>
            <person name="Eisen J.A."/>
            <person name="Markowitz V."/>
            <person name="Hugenholtz P."/>
            <person name="Kyrpides N.C."/>
            <person name="Klenk H.P."/>
        </authorList>
    </citation>
    <scope>NUCLEOTIDE SEQUENCE [LARGE SCALE GENOMIC DNA]</scope>
    <source>
        <strain evidence="10">ATCC 43644 / DSM 9630 / IS1B</strain>
    </source>
</reference>
<dbReference type="Proteomes" id="UP000008631">
    <property type="component" value="Chromosome"/>
</dbReference>
<feature type="transmembrane region" description="Helical" evidence="8">
    <location>
        <begin position="316"/>
        <end position="334"/>
    </location>
</feature>
<evidence type="ECO:0000313" key="9">
    <source>
        <dbReference type="EMBL" id="ADV61657.1"/>
    </source>
</evidence>
<dbReference type="RefSeq" id="WP_013563946.1">
    <property type="nucleotide sequence ID" value="NC_014962.1"/>
</dbReference>
<dbReference type="Pfam" id="PF09594">
    <property type="entry name" value="GT87"/>
    <property type="match status" value="1"/>
</dbReference>
<protein>
    <recommendedName>
        <fullName evidence="11">DUF2029 domain-containing protein</fullName>
    </recommendedName>
</protein>
<feature type="transmembrane region" description="Helical" evidence="8">
    <location>
        <begin position="429"/>
        <end position="448"/>
    </location>
</feature>
<feature type="transmembrane region" description="Helical" evidence="8">
    <location>
        <begin position="40"/>
        <end position="58"/>
    </location>
</feature>
<keyword evidence="6 8" id="KW-0472">Membrane</keyword>
<organism evidence="9 10">
    <name type="scientific">Isosphaera pallida (strain ATCC 43644 / DSM 9630 / IS1B)</name>
    <dbReference type="NCBI Taxonomy" id="575540"/>
    <lineage>
        <taxon>Bacteria</taxon>
        <taxon>Pseudomonadati</taxon>
        <taxon>Planctomycetota</taxon>
        <taxon>Planctomycetia</taxon>
        <taxon>Isosphaerales</taxon>
        <taxon>Isosphaeraceae</taxon>
        <taxon>Isosphaera</taxon>
    </lineage>
</organism>
<feature type="transmembrane region" description="Helical" evidence="8">
    <location>
        <begin position="109"/>
        <end position="128"/>
    </location>
</feature>
<feature type="transmembrane region" description="Helical" evidence="8">
    <location>
        <begin position="223"/>
        <end position="241"/>
    </location>
</feature>
<comment type="similarity">
    <text evidence="7">Belongs to the glycosyltransferase 87 family.</text>
</comment>
<proteinExistence type="inferred from homology"/>
<feature type="transmembrane region" description="Helical" evidence="8">
    <location>
        <begin position="346"/>
        <end position="365"/>
    </location>
</feature>
<evidence type="ECO:0000256" key="1">
    <source>
        <dbReference type="ARBA" id="ARBA00004651"/>
    </source>
</evidence>
<keyword evidence="2" id="KW-1003">Cell membrane</keyword>
<evidence type="ECO:0000256" key="8">
    <source>
        <dbReference type="SAM" id="Phobius"/>
    </source>
</evidence>
<feature type="transmembrane region" description="Helical" evidence="8">
    <location>
        <begin position="170"/>
        <end position="189"/>
    </location>
</feature>
<gene>
    <name evidence="9" type="ordered locus">Isop_1069</name>
</gene>
<evidence type="ECO:0008006" key="11">
    <source>
        <dbReference type="Google" id="ProtNLM"/>
    </source>
</evidence>
<comment type="subcellular location">
    <subcellularLocation>
        <location evidence="1">Cell membrane</location>
        <topology evidence="1">Multi-pass membrane protein</topology>
    </subcellularLocation>
</comment>
<dbReference type="InterPro" id="IPR018584">
    <property type="entry name" value="GT87"/>
</dbReference>
<sequence>MSPPTTPARDICRFNQPPLEQGLSLANAARFGIPSRPKRWALFVVFLVVASQWVRLVFSQEGDFRLHWNFGQRLLHGEFLYLNGVHTPYPPLWGLWCVPTTLLPLWTSWLVWYPIGLVWGGALIWALVEGLRRAGLTPGRNAASDHTFWTVMLGLALGSRYVIRELPENGVNLMIVALTWLGLTAWRRGCDLKGGAALGLAVALKCTPLIFVVYLAWRRQVRVAAVAVGVAVLASLAPLPFQGVASYLDHWRTWSQVNLTGMSRSDPNLGPLGEATVQNHALRPTLGRLLTRLPQGHAGRLDHPWEPRGLGLDPPFAGRLIDLTVLATGIGFLVRFRGPIARRDSAAVLAQLAALGAAALLLSPITWKQHAVGLLPALFLASAVMLDPARRSALRLGVGTILVVGFHVAGVLILDRGVIGRTWSYVLDSWGVVTLSWVGWALLMWAWASRFERLEASDRSVAFDDTVSSRPQRLDAWRVHPPNVPPVRPGRLTIEGREADTANVSWGHQAVVVASDPNPGAADSVWIPTRPPQ</sequence>
<keyword evidence="10" id="KW-1185">Reference proteome</keyword>
<dbReference type="InParanoid" id="E8R470"/>
<dbReference type="OrthoDB" id="9774600at2"/>
<keyword evidence="5 8" id="KW-1133">Transmembrane helix</keyword>
<dbReference type="GO" id="GO:0005886">
    <property type="term" value="C:plasma membrane"/>
    <property type="evidence" value="ECO:0007669"/>
    <property type="project" value="UniProtKB-SubCell"/>
</dbReference>
<reference key="1">
    <citation type="submission" date="2010-11" db="EMBL/GenBank/DDBJ databases">
        <title>The complete sequence of chromosome of Isophaera pallida ATCC 43644.</title>
        <authorList>
            <consortium name="US DOE Joint Genome Institute (JGI-PGF)"/>
            <person name="Lucas S."/>
            <person name="Copeland A."/>
            <person name="Lapidus A."/>
            <person name="Bruce D."/>
            <person name="Goodwin L."/>
            <person name="Pitluck S."/>
            <person name="Kyrpides N."/>
            <person name="Mavromatis K."/>
            <person name="Pagani I."/>
            <person name="Ivanova N."/>
            <person name="Saunders E."/>
            <person name="Brettin T."/>
            <person name="Detter J.C."/>
            <person name="Han C."/>
            <person name="Tapia R."/>
            <person name="Land M."/>
            <person name="Hauser L."/>
            <person name="Markowitz V."/>
            <person name="Cheng J.-F."/>
            <person name="Hugenholtz P."/>
            <person name="Woyke T."/>
            <person name="Wu D."/>
            <person name="Eisen J.A."/>
        </authorList>
    </citation>
    <scope>NUCLEOTIDE SEQUENCE</scope>
    <source>
        <strain>ATCC 43644</strain>
    </source>
</reference>
<dbReference type="KEGG" id="ipa:Isop_1069"/>
<evidence type="ECO:0000256" key="2">
    <source>
        <dbReference type="ARBA" id="ARBA00022475"/>
    </source>
</evidence>
<evidence type="ECO:0000256" key="7">
    <source>
        <dbReference type="ARBA" id="ARBA00024033"/>
    </source>
</evidence>
<dbReference type="STRING" id="575540.Isop_1069"/>
<dbReference type="GO" id="GO:0016758">
    <property type="term" value="F:hexosyltransferase activity"/>
    <property type="evidence" value="ECO:0007669"/>
    <property type="project" value="InterPro"/>
</dbReference>
<feature type="transmembrane region" description="Helical" evidence="8">
    <location>
        <begin position="195"/>
        <end position="216"/>
    </location>
</feature>
<keyword evidence="4 8" id="KW-0812">Transmembrane</keyword>
<dbReference type="EMBL" id="CP002353">
    <property type="protein sequence ID" value="ADV61657.1"/>
    <property type="molecule type" value="Genomic_DNA"/>
</dbReference>
<evidence type="ECO:0000256" key="6">
    <source>
        <dbReference type="ARBA" id="ARBA00023136"/>
    </source>
</evidence>
<evidence type="ECO:0000313" key="10">
    <source>
        <dbReference type="Proteomes" id="UP000008631"/>
    </source>
</evidence>
<dbReference type="HOGENOM" id="CLU_510718_0_0_0"/>
<evidence type="ECO:0000256" key="4">
    <source>
        <dbReference type="ARBA" id="ARBA00022692"/>
    </source>
</evidence>
<name>E8R470_ISOPI</name>
<feature type="transmembrane region" description="Helical" evidence="8">
    <location>
        <begin position="396"/>
        <end position="414"/>
    </location>
</feature>
<keyword evidence="3" id="KW-0808">Transferase</keyword>
<dbReference type="AlphaFoldDB" id="E8R470"/>